<dbReference type="Gene3D" id="3.90.550.10">
    <property type="entry name" value="Spore Coat Polysaccharide Biosynthesis Protein SpsA, Chain A"/>
    <property type="match status" value="1"/>
</dbReference>
<dbReference type="STRING" id="1333845.SAMN04487895_108233"/>
<evidence type="ECO:0000313" key="3">
    <source>
        <dbReference type="EMBL" id="SEO53583.1"/>
    </source>
</evidence>
<organism evidence="3 4">
    <name type="scientific">Paenibacillus sophorae</name>
    <dbReference type="NCBI Taxonomy" id="1333845"/>
    <lineage>
        <taxon>Bacteria</taxon>
        <taxon>Bacillati</taxon>
        <taxon>Bacillota</taxon>
        <taxon>Bacilli</taxon>
        <taxon>Bacillales</taxon>
        <taxon>Paenibacillaceae</taxon>
        <taxon>Paenibacillus</taxon>
    </lineage>
</organism>
<evidence type="ECO:0000313" key="2">
    <source>
        <dbReference type="EMBL" id="QWU15122.1"/>
    </source>
</evidence>
<keyword evidence="3" id="KW-0808">Transferase</keyword>
<evidence type="ECO:0000259" key="1">
    <source>
        <dbReference type="Pfam" id="PF00535"/>
    </source>
</evidence>
<proteinExistence type="predicted"/>
<protein>
    <submittedName>
        <fullName evidence="3">Glycosyl transferase family 2</fullName>
    </submittedName>
    <submittedName>
        <fullName evidence="2">Glycosyltransferase family 2 protein</fullName>
    </submittedName>
</protein>
<dbReference type="OrthoDB" id="5465469at2"/>
<dbReference type="Proteomes" id="UP000683429">
    <property type="component" value="Chromosome"/>
</dbReference>
<dbReference type="Pfam" id="PF00535">
    <property type="entry name" value="Glycos_transf_2"/>
    <property type="match status" value="1"/>
</dbReference>
<dbReference type="Proteomes" id="UP000198809">
    <property type="component" value="Unassembled WGS sequence"/>
</dbReference>
<accession>A0A1H8QIG4</accession>
<dbReference type="SUPFAM" id="SSF53448">
    <property type="entry name" value="Nucleotide-diphospho-sugar transferases"/>
    <property type="match status" value="1"/>
</dbReference>
<keyword evidence="5" id="KW-1185">Reference proteome</keyword>
<dbReference type="RefSeq" id="WP_036603864.1">
    <property type="nucleotide sequence ID" value="NZ_CP076607.1"/>
</dbReference>
<dbReference type="GO" id="GO:0016740">
    <property type="term" value="F:transferase activity"/>
    <property type="evidence" value="ECO:0007669"/>
    <property type="project" value="UniProtKB-KW"/>
</dbReference>
<dbReference type="AlphaFoldDB" id="A0A1H8QIG4"/>
<dbReference type="InterPro" id="IPR001173">
    <property type="entry name" value="Glyco_trans_2-like"/>
</dbReference>
<evidence type="ECO:0000313" key="4">
    <source>
        <dbReference type="Proteomes" id="UP000198809"/>
    </source>
</evidence>
<sequence length="282" mass="31713">MKTIVSLTTIHSRLFIVKYTLDSLLGQDYKPDLIVFNISHDPYLLDKGIGEIPDWLRDKRFEDIQVNWVPNDGPYRKLLPVIPLATDEDLIVTADDDQIYAPNWLSGLVAEARVNPNSIICGRARRPSKNIFGRYQSYDNWPLVVSSCTSIDLLPTGNCGIVYRKNLLDLDFIFDEKYRNLAPTTDDLWFREASYRLGVKVTVVSGVANSQASIEAPQGGALSDQNTSFRVLQKAKGILKLASRVLRILKAYLGITLNKNDEAFKKIKGYSDSGKIKSVLEN</sequence>
<dbReference type="EMBL" id="CP076607">
    <property type="protein sequence ID" value="QWU15122.1"/>
    <property type="molecule type" value="Genomic_DNA"/>
</dbReference>
<dbReference type="CDD" id="cd00761">
    <property type="entry name" value="Glyco_tranf_GTA_type"/>
    <property type="match status" value="1"/>
</dbReference>
<reference evidence="2 5" key="2">
    <citation type="submission" date="2021-06" db="EMBL/GenBank/DDBJ databases">
        <title>Whole genome sequence of Paenibacillus sophorae DSM23020 for comparative genomics.</title>
        <authorList>
            <person name="Kim M.-J."/>
            <person name="Lee G."/>
            <person name="Shin J.-H."/>
        </authorList>
    </citation>
    <scope>NUCLEOTIDE SEQUENCE [LARGE SCALE GENOMIC DNA]</scope>
    <source>
        <strain evidence="2 5">DSM 23020</strain>
    </source>
</reference>
<dbReference type="InterPro" id="IPR029044">
    <property type="entry name" value="Nucleotide-diphossugar_trans"/>
</dbReference>
<evidence type="ECO:0000313" key="5">
    <source>
        <dbReference type="Proteomes" id="UP000683429"/>
    </source>
</evidence>
<feature type="domain" description="Glycosyltransferase 2-like" evidence="1">
    <location>
        <begin position="71"/>
        <end position="139"/>
    </location>
</feature>
<dbReference type="EMBL" id="FODH01000008">
    <property type="protein sequence ID" value="SEO53583.1"/>
    <property type="molecule type" value="Genomic_DNA"/>
</dbReference>
<gene>
    <name evidence="2" type="ORF">KP014_25045</name>
    <name evidence="3" type="ORF">SAMN04487895_108233</name>
</gene>
<name>A0A1H8QIG4_9BACL</name>
<reference evidence="3 4" key="1">
    <citation type="submission" date="2016-10" db="EMBL/GenBank/DDBJ databases">
        <authorList>
            <person name="de Groot N.N."/>
        </authorList>
    </citation>
    <scope>NUCLEOTIDE SEQUENCE [LARGE SCALE GENOMIC DNA]</scope>
    <source>
        <strain evidence="3 4">CGMCC 1.10238</strain>
    </source>
</reference>